<gene>
    <name evidence="1" type="ORF">PFR002_LOCUS8201</name>
</gene>
<dbReference type="Gene3D" id="2.130.10.10">
    <property type="entry name" value="YVTN repeat-like/Quinoprotein amine dehydrogenase"/>
    <property type="match status" value="1"/>
</dbReference>
<evidence type="ECO:0000313" key="1">
    <source>
        <dbReference type="EMBL" id="CAI5736878.1"/>
    </source>
</evidence>
<name>A0AAV0ULT3_9STRA</name>
<dbReference type="InterPro" id="IPR036322">
    <property type="entry name" value="WD40_repeat_dom_sf"/>
</dbReference>
<protein>
    <submittedName>
        <fullName evidence="1">Uncharacterized protein</fullName>
    </submittedName>
</protein>
<dbReference type="InterPro" id="IPR015943">
    <property type="entry name" value="WD40/YVTN_repeat-like_dom_sf"/>
</dbReference>
<organism evidence="1 2">
    <name type="scientific">Peronospora farinosa</name>
    <dbReference type="NCBI Taxonomy" id="134698"/>
    <lineage>
        <taxon>Eukaryota</taxon>
        <taxon>Sar</taxon>
        <taxon>Stramenopiles</taxon>
        <taxon>Oomycota</taxon>
        <taxon>Peronosporomycetes</taxon>
        <taxon>Peronosporales</taxon>
        <taxon>Peronosporaceae</taxon>
        <taxon>Peronospora</taxon>
    </lineage>
</organism>
<reference evidence="1" key="1">
    <citation type="submission" date="2022-12" db="EMBL/GenBank/DDBJ databases">
        <authorList>
            <person name="Webb A."/>
        </authorList>
    </citation>
    <scope>NUCLEOTIDE SEQUENCE</scope>
    <source>
        <strain evidence="1">Pf2</strain>
    </source>
</reference>
<evidence type="ECO:0000313" key="2">
    <source>
        <dbReference type="Proteomes" id="UP001159659"/>
    </source>
</evidence>
<accession>A0AAV0ULT3</accession>
<dbReference type="SUPFAM" id="SSF50978">
    <property type="entry name" value="WD40 repeat-like"/>
    <property type="match status" value="1"/>
</dbReference>
<comment type="caution">
    <text evidence="1">The sequence shown here is derived from an EMBL/GenBank/DDBJ whole genome shotgun (WGS) entry which is preliminary data.</text>
</comment>
<dbReference type="AlphaFoldDB" id="A0AAV0ULT3"/>
<dbReference type="EMBL" id="CANTFK010000983">
    <property type="protein sequence ID" value="CAI5736878.1"/>
    <property type="molecule type" value="Genomic_DNA"/>
</dbReference>
<proteinExistence type="predicted"/>
<dbReference type="Proteomes" id="UP001159659">
    <property type="component" value="Unassembled WGS sequence"/>
</dbReference>
<sequence length="561" mass="60284">MTSLMSTAVVDSIPTLIENGDSGHDMENDDVAAFSAQAVVNGDSGHHTENGDVAAFSAQAVGNGDSGHDMKNDDVAAFSAQAVGNGDSGHHTENGDMAAFSAQAVGNGDSESSFWDIIADSHMKLESYNDQPYDQEMSEPISNFMPSAAAIMSASMNLAHSSVPSTNLAVYEDFGTLPSSPLLIGNHQLFSGLDPSHFVNFGSRPDGASFRTKPAIDSILYRLMLLPFCAVLSKPIVREDGLLLVGTEAVVDLSHSFGDKNRIFVTNFLNSPGSAQPPAHILVEREVRDIQWMGAQAAILAIGKEIQLIHLGSESCRLQNPINSVHSGTIRELAVSPTKSSYVLSGGFDETVVLTDLRNHGDPQAAAIIGKFDASDVVSSVRWAPSDFQLSWTTDGGDFQVVDTRVRSPQLQLPLYKFQNLAAFGGLFTHEYLSSFNIALGFERGHIAFVDIRMPRQHSCTSTIESKLTSTGEIRRSKTDKIAIFGRGGFSTANIDGTANTLEQITLQQQRTLPSYKTSGGFSYERGVYLAVSDNMSIVSVYTDDTIFGSSPPFIDSCGVW</sequence>